<dbReference type="InterPro" id="IPR020846">
    <property type="entry name" value="MFS_dom"/>
</dbReference>
<feature type="transmembrane region" description="Helical" evidence="8">
    <location>
        <begin position="555"/>
        <end position="574"/>
    </location>
</feature>
<feature type="transmembrane region" description="Helical" evidence="8">
    <location>
        <begin position="295"/>
        <end position="314"/>
    </location>
</feature>
<feature type="transmembrane region" description="Helical" evidence="8">
    <location>
        <begin position="189"/>
        <end position="212"/>
    </location>
</feature>
<keyword evidence="6 8" id="KW-0472">Membrane</keyword>
<sequence length="720" mass="80804">MNMENELRRRKTWKSVGRSLRRSNDQARIENPLARYSDEELEADVEDFVENYSRFLRPEAVLRAAHVARDVRIYDELVHTQDQALRASLRVKLEDYEIRALKREKESAFSERGMRVVILTVSLAALLQGFVQSSFNSANLYQRYWREMSDENDRPNEYGLTNAIAYWSAAILGCPLADPINRAIGRKGTIFLAAVLIFASSLGSAFVDFVPADDPSQFGKSEAWKQLCGLRLVNGIGMGLKAVTTPVLASESAIGYWRGSSILAWQLWVAFGIMLSFAVNLLFSLAPDPVMAARLILASPMVPALILAVTIPFCPESPRYYLRRGREDYLKAYESLKRLQAVRDLYMVHKNLQLEDYAQVSAVDGGEPRAGDPEAPRQHVGADGSAPNDRAGPATGVKGYFARYVQIFRERRLRNAMIAAGTVALGQQLSGINISAFYSNDLLSNSRDQAWDAPEDELKPAWRDAMLYSWGFGMINFLFALPAIRTIDSLGRRKWLLLTLPFMAVFLMGAALSTDKHYQLAIFLYLHAAFYSPGMGPIPFTLASEAFPLSHRETGASLAIFVNLFFAGLLAWFFQNISDSLGDGGSIGLFAGFNILAFVLVFLFVEETKRRSLEELDQIFAVRKGKFVRHQVATYLPWWLRRWILWRDDEPKPDFYDDRTARDSDHLDVDDGGVFGGTWGPSRAKGHVSRSSGPEMTEQGGEPGGRRSEDSNVSIPSRYR</sequence>
<name>A0AAD5RRX4_9PEZI</name>
<dbReference type="GO" id="GO:0015798">
    <property type="term" value="P:myo-inositol transport"/>
    <property type="evidence" value="ECO:0007669"/>
    <property type="project" value="UniProtKB-ARBA"/>
</dbReference>
<feature type="transmembrane region" description="Helical" evidence="8">
    <location>
        <begin position="586"/>
        <end position="605"/>
    </location>
</feature>
<organism evidence="10 11">
    <name type="scientific">Zalerion maritima</name>
    <dbReference type="NCBI Taxonomy" id="339359"/>
    <lineage>
        <taxon>Eukaryota</taxon>
        <taxon>Fungi</taxon>
        <taxon>Dikarya</taxon>
        <taxon>Ascomycota</taxon>
        <taxon>Pezizomycotina</taxon>
        <taxon>Sordariomycetes</taxon>
        <taxon>Lulworthiomycetidae</taxon>
        <taxon>Lulworthiales</taxon>
        <taxon>Lulworthiaceae</taxon>
        <taxon>Zalerion</taxon>
    </lineage>
</organism>
<evidence type="ECO:0000259" key="9">
    <source>
        <dbReference type="PROSITE" id="PS50850"/>
    </source>
</evidence>
<feature type="transmembrane region" description="Helical" evidence="8">
    <location>
        <begin position="520"/>
        <end position="543"/>
    </location>
</feature>
<comment type="subcellular location">
    <subcellularLocation>
        <location evidence="1">Membrane</location>
        <topology evidence="1">Multi-pass membrane protein</topology>
    </subcellularLocation>
</comment>
<evidence type="ECO:0000256" key="4">
    <source>
        <dbReference type="ARBA" id="ARBA00022692"/>
    </source>
</evidence>
<evidence type="ECO:0000256" key="6">
    <source>
        <dbReference type="ARBA" id="ARBA00023136"/>
    </source>
</evidence>
<feature type="compositionally biased region" description="Basic and acidic residues" evidence="7">
    <location>
        <begin position="366"/>
        <end position="377"/>
    </location>
</feature>
<evidence type="ECO:0000256" key="2">
    <source>
        <dbReference type="ARBA" id="ARBA00010992"/>
    </source>
</evidence>
<dbReference type="InterPro" id="IPR005828">
    <property type="entry name" value="MFS_sugar_transport-like"/>
</dbReference>
<dbReference type="AlphaFoldDB" id="A0AAD5RRX4"/>
<feature type="compositionally biased region" description="Polar residues" evidence="7">
    <location>
        <begin position="711"/>
        <end position="720"/>
    </location>
</feature>
<feature type="transmembrane region" description="Helical" evidence="8">
    <location>
        <begin position="416"/>
        <end position="438"/>
    </location>
</feature>
<dbReference type="InterPro" id="IPR005829">
    <property type="entry name" value="Sugar_transporter_CS"/>
</dbReference>
<feature type="region of interest" description="Disordered" evidence="7">
    <location>
        <begin position="363"/>
        <end position="392"/>
    </location>
</feature>
<accession>A0AAD5RRX4</accession>
<feature type="domain" description="Major facilitator superfamily (MFS) profile" evidence="9">
    <location>
        <begin position="117"/>
        <end position="609"/>
    </location>
</feature>
<feature type="transmembrane region" description="Helical" evidence="8">
    <location>
        <begin position="262"/>
        <end position="283"/>
    </location>
</feature>
<dbReference type="EMBL" id="JAKWBI020000275">
    <property type="protein sequence ID" value="KAJ2897444.1"/>
    <property type="molecule type" value="Genomic_DNA"/>
</dbReference>
<evidence type="ECO:0000256" key="5">
    <source>
        <dbReference type="ARBA" id="ARBA00022989"/>
    </source>
</evidence>
<dbReference type="PROSITE" id="PS00216">
    <property type="entry name" value="SUGAR_TRANSPORT_1"/>
    <property type="match status" value="1"/>
</dbReference>
<proteinExistence type="inferred from homology"/>
<feature type="transmembrane region" description="Helical" evidence="8">
    <location>
        <begin position="495"/>
        <end position="514"/>
    </location>
</feature>
<dbReference type="PANTHER" id="PTHR48020:SF40">
    <property type="entry name" value="MAJOR FACILITATOR SUPERFAMILY (MFS) PROFILE DOMAIN-CONTAINING PROTEIN"/>
    <property type="match status" value="1"/>
</dbReference>
<dbReference type="GO" id="GO:0015791">
    <property type="term" value="P:polyol transmembrane transport"/>
    <property type="evidence" value="ECO:0007669"/>
    <property type="project" value="UniProtKB-ARBA"/>
</dbReference>
<keyword evidence="3" id="KW-0813">Transport</keyword>
<protein>
    <recommendedName>
        <fullName evidence="9">Major facilitator superfamily (MFS) profile domain-containing protein</fullName>
    </recommendedName>
</protein>
<gene>
    <name evidence="10" type="ORF">MKZ38_004675</name>
</gene>
<feature type="transmembrane region" description="Helical" evidence="8">
    <location>
        <begin position="465"/>
        <end position="483"/>
    </location>
</feature>
<evidence type="ECO:0000256" key="3">
    <source>
        <dbReference type="ARBA" id="ARBA00022448"/>
    </source>
</evidence>
<dbReference type="Pfam" id="PF00083">
    <property type="entry name" value="Sugar_tr"/>
    <property type="match status" value="2"/>
</dbReference>
<keyword evidence="4 8" id="KW-0812">Transmembrane</keyword>
<evidence type="ECO:0000256" key="7">
    <source>
        <dbReference type="SAM" id="MobiDB-lite"/>
    </source>
</evidence>
<reference evidence="10" key="1">
    <citation type="submission" date="2022-07" db="EMBL/GenBank/DDBJ databases">
        <title>Draft genome sequence of Zalerion maritima ATCC 34329, a (micro)plastics degrading marine fungus.</title>
        <authorList>
            <person name="Paco A."/>
            <person name="Goncalves M.F.M."/>
            <person name="Rocha-Santos T.A.P."/>
            <person name="Alves A."/>
        </authorList>
    </citation>
    <scope>NUCLEOTIDE SEQUENCE</scope>
    <source>
        <strain evidence="10">ATCC 34329</strain>
    </source>
</reference>
<feature type="transmembrane region" description="Helical" evidence="8">
    <location>
        <begin position="232"/>
        <end position="250"/>
    </location>
</feature>
<dbReference type="PRINTS" id="PR00171">
    <property type="entry name" value="SUGRTRNSPORT"/>
</dbReference>
<dbReference type="GO" id="GO:0016020">
    <property type="term" value="C:membrane"/>
    <property type="evidence" value="ECO:0007669"/>
    <property type="project" value="UniProtKB-SubCell"/>
</dbReference>
<keyword evidence="11" id="KW-1185">Reference proteome</keyword>
<dbReference type="InterPro" id="IPR036259">
    <property type="entry name" value="MFS_trans_sf"/>
</dbReference>
<dbReference type="InterPro" id="IPR003663">
    <property type="entry name" value="Sugar/inositol_transpt"/>
</dbReference>
<dbReference type="PROSITE" id="PS50850">
    <property type="entry name" value="MFS"/>
    <property type="match status" value="1"/>
</dbReference>
<evidence type="ECO:0000313" key="10">
    <source>
        <dbReference type="EMBL" id="KAJ2897444.1"/>
    </source>
</evidence>
<comment type="caution">
    <text evidence="10">The sequence shown here is derived from an EMBL/GenBank/DDBJ whole genome shotgun (WGS) entry which is preliminary data.</text>
</comment>
<dbReference type="Gene3D" id="1.20.1250.20">
    <property type="entry name" value="MFS general substrate transporter like domains"/>
    <property type="match status" value="1"/>
</dbReference>
<dbReference type="GO" id="GO:0022857">
    <property type="term" value="F:transmembrane transporter activity"/>
    <property type="evidence" value="ECO:0007669"/>
    <property type="project" value="InterPro"/>
</dbReference>
<dbReference type="Proteomes" id="UP001201980">
    <property type="component" value="Unassembled WGS sequence"/>
</dbReference>
<evidence type="ECO:0000256" key="8">
    <source>
        <dbReference type="SAM" id="Phobius"/>
    </source>
</evidence>
<evidence type="ECO:0000256" key="1">
    <source>
        <dbReference type="ARBA" id="ARBA00004141"/>
    </source>
</evidence>
<keyword evidence="5 8" id="KW-1133">Transmembrane helix</keyword>
<comment type="similarity">
    <text evidence="2">Belongs to the major facilitator superfamily. Sugar transporter (TC 2.A.1.1) family.</text>
</comment>
<dbReference type="InterPro" id="IPR050814">
    <property type="entry name" value="Myo-inositol_Transporter"/>
</dbReference>
<dbReference type="SUPFAM" id="SSF103473">
    <property type="entry name" value="MFS general substrate transporter"/>
    <property type="match status" value="1"/>
</dbReference>
<dbReference type="PANTHER" id="PTHR48020">
    <property type="entry name" value="PROTON MYO-INOSITOL COTRANSPORTER"/>
    <property type="match status" value="1"/>
</dbReference>
<feature type="region of interest" description="Disordered" evidence="7">
    <location>
        <begin position="673"/>
        <end position="720"/>
    </location>
</feature>
<evidence type="ECO:0000313" key="11">
    <source>
        <dbReference type="Proteomes" id="UP001201980"/>
    </source>
</evidence>
<dbReference type="PROSITE" id="PS00217">
    <property type="entry name" value="SUGAR_TRANSPORT_2"/>
    <property type="match status" value="1"/>
</dbReference>